<reference evidence="2" key="1">
    <citation type="submission" date="2016-10" db="EMBL/GenBank/DDBJ databases">
        <title>Pseudomonas frederiksbergensis ERGS4:02 complete genome.</title>
        <authorList>
            <person name="Kumar R."/>
            <person name="Acharya V."/>
            <person name="Singh D."/>
        </authorList>
    </citation>
    <scope>NUCLEOTIDE SEQUENCE [LARGE SCALE GENOMIC DNA]</scope>
    <source>
        <strain evidence="2">ERGS4:02</strain>
        <plasmid evidence="2">Plasmid unnamed1</plasmid>
    </source>
</reference>
<evidence type="ECO:0000313" key="1">
    <source>
        <dbReference type="EMBL" id="APC19398.1"/>
    </source>
</evidence>
<dbReference type="Proteomes" id="UP000182567">
    <property type="component" value="Plasmid unnamed1"/>
</dbReference>
<keyword evidence="1" id="KW-0614">Plasmid</keyword>
<geneLocation type="plasmid" evidence="1">
    <name>unnamed1</name>
</geneLocation>
<organism evidence="1 2">
    <name type="scientific">Pseudomonas frederiksbergensis</name>
    <dbReference type="NCBI Taxonomy" id="104087"/>
    <lineage>
        <taxon>Bacteria</taxon>
        <taxon>Pseudomonadati</taxon>
        <taxon>Pseudomonadota</taxon>
        <taxon>Gammaproteobacteria</taxon>
        <taxon>Pseudomonadales</taxon>
        <taxon>Pseudomonadaceae</taxon>
        <taxon>Pseudomonas</taxon>
    </lineage>
</organism>
<gene>
    <name evidence="1" type="ORF">BLL42_27040</name>
</gene>
<dbReference type="AlphaFoldDB" id="A0A1J0ETS8"/>
<dbReference type="GeneID" id="46911949"/>
<name>A0A1J0ETS8_9PSED</name>
<accession>A0A1J0ETS8</accession>
<evidence type="ECO:0000313" key="2">
    <source>
        <dbReference type="Proteomes" id="UP000182567"/>
    </source>
</evidence>
<dbReference type="EMBL" id="CP017887">
    <property type="protein sequence ID" value="APC19398.1"/>
    <property type="molecule type" value="Genomic_DNA"/>
</dbReference>
<protein>
    <submittedName>
        <fullName evidence="1">Uncharacterized protein</fullName>
    </submittedName>
</protein>
<sequence length="82" mass="9236">MTEQKVELCLQKTRLYIAAISTAANVVDLDLSYGQANGYLRCMLDTGAISNDRWQEMSLLAQRAHLGGLNHFGVDRVMDYNR</sequence>
<proteinExistence type="predicted"/>
<dbReference type="RefSeq" id="WP_071555906.1">
    <property type="nucleotide sequence ID" value="NZ_CP017887.1"/>
</dbReference>